<gene>
    <name evidence="2" type="ORF">B0T11DRAFT_120940</name>
</gene>
<protein>
    <submittedName>
        <fullName evidence="2">Uncharacterized protein</fullName>
    </submittedName>
</protein>
<feature type="region of interest" description="Disordered" evidence="1">
    <location>
        <begin position="156"/>
        <end position="212"/>
    </location>
</feature>
<reference evidence="2" key="1">
    <citation type="journal article" date="2021" name="Nat. Commun.">
        <title>Genetic determinants of endophytism in the Arabidopsis root mycobiome.</title>
        <authorList>
            <person name="Mesny F."/>
            <person name="Miyauchi S."/>
            <person name="Thiergart T."/>
            <person name="Pickel B."/>
            <person name="Atanasova L."/>
            <person name="Karlsson M."/>
            <person name="Huettel B."/>
            <person name="Barry K.W."/>
            <person name="Haridas S."/>
            <person name="Chen C."/>
            <person name="Bauer D."/>
            <person name="Andreopoulos W."/>
            <person name="Pangilinan J."/>
            <person name="LaButti K."/>
            <person name="Riley R."/>
            <person name="Lipzen A."/>
            <person name="Clum A."/>
            <person name="Drula E."/>
            <person name="Henrissat B."/>
            <person name="Kohler A."/>
            <person name="Grigoriev I.V."/>
            <person name="Martin F.M."/>
            <person name="Hacquard S."/>
        </authorList>
    </citation>
    <scope>NUCLEOTIDE SEQUENCE</scope>
    <source>
        <strain evidence="2">MPI-CAGE-AT-0016</strain>
    </source>
</reference>
<evidence type="ECO:0000313" key="3">
    <source>
        <dbReference type="Proteomes" id="UP000813385"/>
    </source>
</evidence>
<dbReference type="AlphaFoldDB" id="A0A8K0X0A2"/>
<proteinExistence type="predicted"/>
<evidence type="ECO:0000256" key="1">
    <source>
        <dbReference type="SAM" id="MobiDB-lite"/>
    </source>
</evidence>
<accession>A0A8K0X0A2</accession>
<name>A0A8K0X0A2_9PEZI</name>
<dbReference type="EMBL" id="JAGPXD010000005">
    <property type="protein sequence ID" value="KAH7353812.1"/>
    <property type="molecule type" value="Genomic_DNA"/>
</dbReference>
<evidence type="ECO:0000313" key="2">
    <source>
        <dbReference type="EMBL" id="KAH7353812.1"/>
    </source>
</evidence>
<dbReference type="Proteomes" id="UP000813385">
    <property type="component" value="Unassembled WGS sequence"/>
</dbReference>
<sequence length="212" mass="23414">MFFSNQAAHLNVLDIIDLKGHAPAQRRRQPVDVASRLFSSSGDHLLLWRNKGNCHPGCFPFPYLGNIRGSPDCLQSFDDGEMCPIMTEASRQSSDARHDCPTTATKCISTITISHPGPWRCRKSWILFAVSPLSPTNAPETISHRFGLGAWGVRQQAPDRARGHSSSPTASGKAATSLPPRASRKYGRSRATGAVRTTEERRRREAEEPRPK</sequence>
<comment type="caution">
    <text evidence="2">The sequence shown here is derived from an EMBL/GenBank/DDBJ whole genome shotgun (WGS) entry which is preliminary data.</text>
</comment>
<organism evidence="2 3">
    <name type="scientific">Plectosphaerella cucumerina</name>
    <dbReference type="NCBI Taxonomy" id="40658"/>
    <lineage>
        <taxon>Eukaryota</taxon>
        <taxon>Fungi</taxon>
        <taxon>Dikarya</taxon>
        <taxon>Ascomycota</taxon>
        <taxon>Pezizomycotina</taxon>
        <taxon>Sordariomycetes</taxon>
        <taxon>Hypocreomycetidae</taxon>
        <taxon>Glomerellales</taxon>
        <taxon>Plectosphaerellaceae</taxon>
        <taxon>Plectosphaerella</taxon>
    </lineage>
</organism>
<keyword evidence="3" id="KW-1185">Reference proteome</keyword>
<feature type="compositionally biased region" description="Basic and acidic residues" evidence="1">
    <location>
        <begin position="197"/>
        <end position="212"/>
    </location>
</feature>